<dbReference type="InterPro" id="IPR036397">
    <property type="entry name" value="RNaseH_sf"/>
</dbReference>
<dbReference type="Proteomes" id="UP000177208">
    <property type="component" value="Unassembled WGS sequence"/>
</dbReference>
<dbReference type="PANTHER" id="PTHR35004:SF7">
    <property type="entry name" value="INTEGRASE PROTEIN"/>
    <property type="match status" value="1"/>
</dbReference>
<dbReference type="GO" id="GO:0015074">
    <property type="term" value="P:DNA integration"/>
    <property type="evidence" value="ECO:0007669"/>
    <property type="project" value="InterPro"/>
</dbReference>
<organism evidence="2 3">
    <name type="scientific">Candidatus Roizmanbacteria bacterium RIFCSPHIGHO2_01_FULL_39_12c</name>
    <dbReference type="NCBI Taxonomy" id="1802031"/>
    <lineage>
        <taxon>Bacteria</taxon>
        <taxon>Candidatus Roizmaniibacteriota</taxon>
    </lineage>
</organism>
<comment type="caution">
    <text evidence="2">The sequence shown here is derived from an EMBL/GenBank/DDBJ whole genome shotgun (WGS) entry which is preliminary data.</text>
</comment>
<feature type="domain" description="Integrase catalytic" evidence="1">
    <location>
        <begin position="96"/>
        <end position="284"/>
    </location>
</feature>
<reference evidence="2 3" key="1">
    <citation type="journal article" date="2016" name="Nat. Commun.">
        <title>Thousands of microbial genomes shed light on interconnected biogeochemical processes in an aquifer system.</title>
        <authorList>
            <person name="Anantharaman K."/>
            <person name="Brown C.T."/>
            <person name="Hug L.A."/>
            <person name="Sharon I."/>
            <person name="Castelle C.J."/>
            <person name="Probst A.J."/>
            <person name="Thomas B.C."/>
            <person name="Singh A."/>
            <person name="Wilkins M.J."/>
            <person name="Karaoz U."/>
            <person name="Brodie E.L."/>
            <person name="Williams K.H."/>
            <person name="Hubbard S.S."/>
            <person name="Banfield J.F."/>
        </authorList>
    </citation>
    <scope>NUCLEOTIDE SEQUENCE [LARGE SCALE GENOMIC DNA]</scope>
</reference>
<dbReference type="EMBL" id="MFZG01000043">
    <property type="protein sequence ID" value="OGK14971.1"/>
    <property type="molecule type" value="Genomic_DNA"/>
</dbReference>
<dbReference type="PANTHER" id="PTHR35004">
    <property type="entry name" value="TRANSPOSASE RV3428C-RELATED"/>
    <property type="match status" value="1"/>
</dbReference>
<dbReference type="PROSITE" id="PS50994">
    <property type="entry name" value="INTEGRASE"/>
    <property type="match status" value="1"/>
</dbReference>
<dbReference type="SUPFAM" id="SSF53098">
    <property type="entry name" value="Ribonuclease H-like"/>
    <property type="match status" value="1"/>
</dbReference>
<proteinExistence type="predicted"/>
<dbReference type="AlphaFoldDB" id="A0A1F7G7V2"/>
<sequence>MKLKPKKFITYGHDFLIHGLRGKPGLRKTDVSVEDKVVSIIKEKYYDFGPTMAWEKLTELHGIALSDETVRAIMIRHSIWKSKKRKRSEYHAWRDRRSAYGELQQFDGSYHDWFEGRNPALPEACLLASIDDATGRLTKVIMGENESADAVFGFWRGYVEEVGIPVELYVDKFSTYKINHPAATDNQELMTQFKRAMRSLNAHLIFASSAEAKGRVERLFQTLQDRLVKEMRLAGINTIEAANVFLKETFIPWFNSRYAVIPKSNQDCHRKLDTLTAKKLDNIFSKHYVRGINNDFTVQFKNRFYQLEQIQPTTVFKTDKVLIEERLDDTIKIKYKDRYLNFFQLPERPKKIKLNPVILTTHKSNYIPPIDHPWRQFRYGTVTS</sequence>
<protein>
    <recommendedName>
        <fullName evidence="1">Integrase catalytic domain-containing protein</fullName>
    </recommendedName>
</protein>
<dbReference type="NCBIfam" id="NF033594">
    <property type="entry name" value="transpos_ISNCY_2"/>
    <property type="match status" value="1"/>
</dbReference>
<dbReference type="InterPro" id="IPR012337">
    <property type="entry name" value="RNaseH-like_sf"/>
</dbReference>
<dbReference type="GO" id="GO:0003676">
    <property type="term" value="F:nucleic acid binding"/>
    <property type="evidence" value="ECO:0007669"/>
    <property type="project" value="InterPro"/>
</dbReference>
<gene>
    <name evidence="2" type="ORF">A2774_00970</name>
</gene>
<dbReference type="Gene3D" id="3.30.420.10">
    <property type="entry name" value="Ribonuclease H-like superfamily/Ribonuclease H"/>
    <property type="match status" value="1"/>
</dbReference>
<dbReference type="InterPro" id="IPR001584">
    <property type="entry name" value="Integrase_cat-core"/>
</dbReference>
<name>A0A1F7G7V2_9BACT</name>
<evidence type="ECO:0000313" key="3">
    <source>
        <dbReference type="Proteomes" id="UP000177208"/>
    </source>
</evidence>
<evidence type="ECO:0000313" key="2">
    <source>
        <dbReference type="EMBL" id="OGK14971.1"/>
    </source>
</evidence>
<evidence type="ECO:0000259" key="1">
    <source>
        <dbReference type="PROSITE" id="PS50994"/>
    </source>
</evidence>
<accession>A0A1F7G7V2</accession>
<dbReference type="InterPro" id="IPR047797">
    <property type="entry name" value="ISNCY_transpos"/>
</dbReference>